<dbReference type="InterPro" id="IPR020841">
    <property type="entry name" value="PKS_Beta-ketoAc_synthase_dom"/>
</dbReference>
<comment type="similarity">
    <text evidence="1 3">Belongs to the thiolase-like superfamily. Beta-ketoacyl-ACP synthases family.</text>
</comment>
<dbReference type="Pfam" id="PF02801">
    <property type="entry name" value="Ketoacyl-synt_C"/>
    <property type="match status" value="1"/>
</dbReference>
<feature type="domain" description="Ketosynthase family 3 (KS3)" evidence="4">
    <location>
        <begin position="1"/>
        <end position="397"/>
    </location>
</feature>
<dbReference type="AlphaFoldDB" id="A0A8A4TR29"/>
<dbReference type="KEGG" id="scor:J3U87_05960"/>
<protein>
    <submittedName>
        <fullName evidence="5">Beta-ketoacyl-[acyl-carrier-protein] synthase family protein</fullName>
    </submittedName>
</protein>
<dbReference type="Gene3D" id="3.40.47.10">
    <property type="match status" value="1"/>
</dbReference>
<evidence type="ECO:0000313" key="6">
    <source>
        <dbReference type="Proteomes" id="UP000663929"/>
    </source>
</evidence>
<dbReference type="InterPro" id="IPR014031">
    <property type="entry name" value="Ketoacyl_synth_C"/>
</dbReference>
<dbReference type="InterPro" id="IPR014030">
    <property type="entry name" value="Ketoacyl_synth_N"/>
</dbReference>
<dbReference type="CDD" id="cd00834">
    <property type="entry name" value="KAS_I_II"/>
    <property type="match status" value="1"/>
</dbReference>
<dbReference type="InterPro" id="IPR000794">
    <property type="entry name" value="Beta-ketoacyl_synthase"/>
</dbReference>
<sequence length="400" mass="43150">MSPAHSPQDKQDPTSLDDGRLPAIAATAMVLPGGFRWKDLREGRSAVRFLGDTFPVAVGAPVTESLRVPEHFPYDIMPRGLLLAVEALRRLEYDSERRFGLVLGLPSLFSETEYVEHMLVHRHDEAEMGPMMGFAFGNPLDYLAGFAGARGPVLRVDSACATGNDALIAACRLLEAGTVRDVLVVCASSMLNPVGLALFHNLKALNDRSDLEASCPFDARRRGFVMGEGAAALWLTVDPPRSQVEGFVCGYGSSMSGVHFVDLPEDLTPVERACRAALRCGEVPSYVSAHGTATQANDAMETRLHRSLFGERAESIPLSSIKSMIGHCLGAAALIEAIVCLHALNEQIAPPTINLHRPDPRCDLDYVPLRARPIRGRYALSNAFAFGGHNASVLLRGAAL</sequence>
<dbReference type="RefSeq" id="WP_237382110.1">
    <property type="nucleotide sequence ID" value="NZ_CP071793.1"/>
</dbReference>
<dbReference type="SMART" id="SM00825">
    <property type="entry name" value="PKS_KS"/>
    <property type="match status" value="1"/>
</dbReference>
<dbReference type="InterPro" id="IPR016039">
    <property type="entry name" value="Thiolase-like"/>
</dbReference>
<dbReference type="GO" id="GO:0004315">
    <property type="term" value="F:3-oxoacyl-[acyl-carrier-protein] synthase activity"/>
    <property type="evidence" value="ECO:0007669"/>
    <property type="project" value="InterPro"/>
</dbReference>
<keyword evidence="6" id="KW-1185">Reference proteome</keyword>
<accession>A0A8A4TR29</accession>
<dbReference type="Pfam" id="PF00109">
    <property type="entry name" value="ketoacyl-synt"/>
    <property type="match status" value="1"/>
</dbReference>
<evidence type="ECO:0000313" key="5">
    <source>
        <dbReference type="EMBL" id="QTD52000.1"/>
    </source>
</evidence>
<dbReference type="PANTHER" id="PTHR11712">
    <property type="entry name" value="POLYKETIDE SYNTHASE-RELATED"/>
    <property type="match status" value="1"/>
</dbReference>
<evidence type="ECO:0000256" key="2">
    <source>
        <dbReference type="ARBA" id="ARBA00022679"/>
    </source>
</evidence>
<organism evidence="5 6">
    <name type="scientific">Sulfidibacter corallicola</name>
    <dbReference type="NCBI Taxonomy" id="2818388"/>
    <lineage>
        <taxon>Bacteria</taxon>
        <taxon>Pseudomonadati</taxon>
        <taxon>Acidobacteriota</taxon>
        <taxon>Holophagae</taxon>
        <taxon>Acanthopleuribacterales</taxon>
        <taxon>Acanthopleuribacteraceae</taxon>
        <taxon>Sulfidibacter</taxon>
    </lineage>
</organism>
<dbReference type="GO" id="GO:0005829">
    <property type="term" value="C:cytosol"/>
    <property type="evidence" value="ECO:0007669"/>
    <property type="project" value="TreeGrafter"/>
</dbReference>
<dbReference type="PROSITE" id="PS00606">
    <property type="entry name" value="KS3_1"/>
    <property type="match status" value="1"/>
</dbReference>
<dbReference type="Proteomes" id="UP000663929">
    <property type="component" value="Chromosome"/>
</dbReference>
<dbReference type="GO" id="GO:0006633">
    <property type="term" value="P:fatty acid biosynthetic process"/>
    <property type="evidence" value="ECO:0007669"/>
    <property type="project" value="InterPro"/>
</dbReference>
<evidence type="ECO:0000256" key="1">
    <source>
        <dbReference type="ARBA" id="ARBA00008467"/>
    </source>
</evidence>
<name>A0A8A4TR29_SULCO</name>
<proteinExistence type="inferred from homology"/>
<dbReference type="PROSITE" id="PS52004">
    <property type="entry name" value="KS3_2"/>
    <property type="match status" value="1"/>
</dbReference>
<evidence type="ECO:0000259" key="4">
    <source>
        <dbReference type="PROSITE" id="PS52004"/>
    </source>
</evidence>
<evidence type="ECO:0000256" key="3">
    <source>
        <dbReference type="RuleBase" id="RU003694"/>
    </source>
</evidence>
<gene>
    <name evidence="5" type="ORF">J3U87_05960</name>
</gene>
<dbReference type="EMBL" id="CP071793">
    <property type="protein sequence ID" value="QTD52000.1"/>
    <property type="molecule type" value="Genomic_DNA"/>
</dbReference>
<reference evidence="5" key="1">
    <citation type="submission" date="2021-03" db="EMBL/GenBank/DDBJ databases">
        <title>Acanthopleuribacteraceae sp. M133.</title>
        <authorList>
            <person name="Wang G."/>
        </authorList>
    </citation>
    <scope>NUCLEOTIDE SEQUENCE</scope>
    <source>
        <strain evidence="5">M133</strain>
    </source>
</reference>
<dbReference type="SUPFAM" id="SSF53901">
    <property type="entry name" value="Thiolase-like"/>
    <property type="match status" value="2"/>
</dbReference>
<keyword evidence="2 3" id="KW-0808">Transferase</keyword>
<dbReference type="PANTHER" id="PTHR11712:SF320">
    <property type="entry name" value="BETA-KETOACYL SYNTHASE"/>
    <property type="match status" value="1"/>
</dbReference>
<dbReference type="InterPro" id="IPR018201">
    <property type="entry name" value="Ketoacyl_synth_AS"/>
</dbReference>